<comment type="caution">
    <text evidence="18">The sequence shown here is derived from an EMBL/GenBank/DDBJ whole genome shotgun (WGS) entry which is preliminary data.</text>
</comment>
<dbReference type="PROSITE" id="PS50011">
    <property type="entry name" value="PROTEIN_KINASE_DOM"/>
    <property type="match status" value="1"/>
</dbReference>
<feature type="binding site" evidence="15">
    <location>
        <position position="157"/>
    </location>
    <ligand>
        <name>ATP</name>
        <dbReference type="ChEBI" id="CHEBI:30616"/>
    </ligand>
</feature>
<sequence length="294" mass="33832">MFESEVSRLQINQMTALPVVKMIHGGINLETEANFIREAEILVELQHRNIIQLLGVCIPLEPLSLIIEYMPFGDFHSFLRNYANRSSSCKSVVGTANGEVVNAHSLPQTISFYKTDFSEQHPSKLNVKMPTEMAIDACEAMIYLSEAYYVHRDVATRNFLVGRELIVKLSDLSMCRPIKPDVDFISAYDECLPMKWLPLESILEGRFLTDTDVWSFDILLWEVFSYAVEPYTDQNYTEIIDALKRGDRLIRPFNCPESIYQLMLKCWSADRTERPKFNYIGSCLKEICTDLKVV</sequence>
<evidence type="ECO:0000256" key="10">
    <source>
        <dbReference type="ARBA" id="ARBA00023136"/>
    </source>
</evidence>
<dbReference type="GO" id="GO:0010976">
    <property type="term" value="P:positive regulation of neuron projection development"/>
    <property type="evidence" value="ECO:0007669"/>
    <property type="project" value="TreeGrafter"/>
</dbReference>
<dbReference type="GO" id="GO:0005524">
    <property type="term" value="F:ATP binding"/>
    <property type="evidence" value="ECO:0007669"/>
    <property type="project" value="UniProtKB-KW"/>
</dbReference>
<reference evidence="18" key="1">
    <citation type="submission" date="2022-04" db="EMBL/GenBank/DDBJ databases">
        <authorList>
            <person name="Xu L."/>
            <person name="Lv Z."/>
        </authorList>
    </citation>
    <scope>NUCLEOTIDE SEQUENCE</scope>
    <source>
        <strain evidence="18">LV_2022a</strain>
    </source>
</reference>
<dbReference type="SMART" id="SM00219">
    <property type="entry name" value="TyrKc"/>
    <property type="match status" value="1"/>
</dbReference>
<keyword evidence="10" id="KW-0472">Membrane</keyword>
<dbReference type="InterPro" id="IPR011009">
    <property type="entry name" value="Kinase-like_dom_sf"/>
</dbReference>
<feature type="binding site" evidence="15">
    <location>
        <position position="21"/>
    </location>
    <ligand>
        <name>ATP</name>
        <dbReference type="ChEBI" id="CHEBI:30616"/>
    </ligand>
</feature>
<dbReference type="InterPro" id="IPR000719">
    <property type="entry name" value="Prot_kinase_dom"/>
</dbReference>
<evidence type="ECO:0000256" key="2">
    <source>
        <dbReference type="ARBA" id="ARBA00004308"/>
    </source>
</evidence>
<keyword evidence="8 15" id="KW-0067">ATP-binding</keyword>
<keyword evidence="3" id="KW-0808">Transferase</keyword>
<keyword evidence="16" id="KW-0460">Magnesium</keyword>
<evidence type="ECO:0000256" key="4">
    <source>
        <dbReference type="ARBA" id="ARBA00022692"/>
    </source>
</evidence>
<dbReference type="Pfam" id="PF07714">
    <property type="entry name" value="PK_Tyr_Ser-Thr"/>
    <property type="match status" value="1"/>
</dbReference>
<keyword evidence="19" id="KW-1185">Reference proteome</keyword>
<evidence type="ECO:0000256" key="1">
    <source>
        <dbReference type="ARBA" id="ARBA00004167"/>
    </source>
</evidence>
<dbReference type="Proteomes" id="UP001292079">
    <property type="component" value="Unassembled WGS sequence"/>
</dbReference>
<dbReference type="InterPro" id="IPR050122">
    <property type="entry name" value="RTK"/>
</dbReference>
<evidence type="ECO:0000256" key="13">
    <source>
        <dbReference type="ARBA" id="ARBA00023180"/>
    </source>
</evidence>
<dbReference type="GO" id="GO:0043235">
    <property type="term" value="C:receptor complex"/>
    <property type="evidence" value="ECO:0007669"/>
    <property type="project" value="TreeGrafter"/>
</dbReference>
<name>A0AAE2D2N9_SCHME</name>
<dbReference type="PANTHER" id="PTHR24416">
    <property type="entry name" value="TYROSINE-PROTEIN KINASE RECEPTOR"/>
    <property type="match status" value="1"/>
</dbReference>
<evidence type="ECO:0000313" key="18">
    <source>
        <dbReference type="EMBL" id="KAK4469046.1"/>
    </source>
</evidence>
<feature type="binding site" evidence="15">
    <location>
        <begin position="68"/>
        <end position="74"/>
    </location>
    <ligand>
        <name>ATP</name>
        <dbReference type="ChEBI" id="CHEBI:30616"/>
    </ligand>
</feature>
<evidence type="ECO:0000256" key="5">
    <source>
        <dbReference type="ARBA" id="ARBA00022729"/>
    </source>
</evidence>
<comment type="subcellular location">
    <subcellularLocation>
        <location evidence="2">Endomembrane system</location>
    </subcellularLocation>
    <subcellularLocation>
        <location evidence="1">Membrane</location>
        <topology evidence="1">Single-pass membrane protein</topology>
    </subcellularLocation>
</comment>
<dbReference type="PROSITE" id="PS00109">
    <property type="entry name" value="PROTEIN_KINASE_TYR"/>
    <property type="match status" value="1"/>
</dbReference>
<keyword evidence="4" id="KW-0812">Transmembrane</keyword>
<reference evidence="18" key="2">
    <citation type="journal article" date="2023" name="Infect Dis Poverty">
        <title>Chromosome-scale genome of the human blood fluke Schistosoma mekongi and its implications for public health.</title>
        <authorList>
            <person name="Zhou M."/>
            <person name="Xu L."/>
            <person name="Xu D."/>
            <person name="Chen W."/>
            <person name="Khan J."/>
            <person name="Hu Y."/>
            <person name="Huang H."/>
            <person name="Wei H."/>
            <person name="Zhang Y."/>
            <person name="Chusongsang P."/>
            <person name="Tanasarnprasert K."/>
            <person name="Hu X."/>
            <person name="Limpanont Y."/>
            <person name="Lv Z."/>
        </authorList>
    </citation>
    <scope>NUCLEOTIDE SEQUENCE</scope>
    <source>
        <strain evidence="18">LV_2022a</strain>
    </source>
</reference>
<dbReference type="AlphaFoldDB" id="A0AAE2D2N9"/>
<feature type="domain" description="Protein kinase" evidence="17">
    <location>
        <begin position="1"/>
        <end position="287"/>
    </location>
</feature>
<keyword evidence="7" id="KW-0418">Kinase</keyword>
<dbReference type="FunFam" id="1.10.510.10:FF:001512">
    <property type="entry name" value="Receptor tyrosine-protein kinase erbB-2"/>
    <property type="match status" value="1"/>
</dbReference>
<evidence type="ECO:0000256" key="8">
    <source>
        <dbReference type="ARBA" id="ARBA00022840"/>
    </source>
</evidence>
<dbReference type="GO" id="GO:0048468">
    <property type="term" value="P:cell development"/>
    <property type="evidence" value="ECO:0007669"/>
    <property type="project" value="UniProtKB-ARBA"/>
</dbReference>
<evidence type="ECO:0000256" key="11">
    <source>
        <dbReference type="ARBA" id="ARBA00023137"/>
    </source>
</evidence>
<dbReference type="GO" id="GO:0005886">
    <property type="term" value="C:plasma membrane"/>
    <property type="evidence" value="ECO:0007669"/>
    <property type="project" value="TreeGrafter"/>
</dbReference>
<evidence type="ECO:0000259" key="17">
    <source>
        <dbReference type="PROSITE" id="PS50011"/>
    </source>
</evidence>
<dbReference type="GO" id="GO:0051897">
    <property type="term" value="P:positive regulation of phosphatidylinositol 3-kinase/protein kinase B signal transduction"/>
    <property type="evidence" value="ECO:0007669"/>
    <property type="project" value="TreeGrafter"/>
</dbReference>
<keyword evidence="13" id="KW-0325">Glycoprotein</keyword>
<accession>A0AAE2D2N9</accession>
<feature type="binding site" evidence="16">
    <location>
        <position position="171"/>
    </location>
    <ligand>
        <name>Mg(2+)</name>
        <dbReference type="ChEBI" id="CHEBI:18420"/>
    </ligand>
</feature>
<keyword evidence="11" id="KW-0829">Tyrosine-protein kinase</keyword>
<dbReference type="PRINTS" id="PR00109">
    <property type="entry name" value="TYRKINASE"/>
</dbReference>
<keyword evidence="16" id="KW-0479">Metal-binding</keyword>
<evidence type="ECO:0000256" key="9">
    <source>
        <dbReference type="ARBA" id="ARBA00022989"/>
    </source>
</evidence>
<dbReference type="SUPFAM" id="SSF56112">
    <property type="entry name" value="Protein kinase-like (PK-like)"/>
    <property type="match status" value="1"/>
</dbReference>
<evidence type="ECO:0000256" key="16">
    <source>
        <dbReference type="PIRSR" id="PIRSR000615-3"/>
    </source>
</evidence>
<dbReference type="PIRSF" id="PIRSF000615">
    <property type="entry name" value="TyrPK_CSF1-R"/>
    <property type="match status" value="1"/>
</dbReference>
<dbReference type="InterPro" id="IPR020635">
    <property type="entry name" value="Tyr_kinase_cat_dom"/>
</dbReference>
<dbReference type="InterPro" id="IPR001245">
    <property type="entry name" value="Ser-Thr/Tyr_kinase_cat_dom"/>
</dbReference>
<keyword evidence="6 15" id="KW-0547">Nucleotide-binding</keyword>
<evidence type="ECO:0000256" key="7">
    <source>
        <dbReference type="ARBA" id="ARBA00022777"/>
    </source>
</evidence>
<evidence type="ECO:0000256" key="6">
    <source>
        <dbReference type="ARBA" id="ARBA00022741"/>
    </source>
</evidence>
<organism evidence="18 19">
    <name type="scientific">Schistosoma mekongi</name>
    <name type="common">Parasitic worm</name>
    <dbReference type="NCBI Taxonomy" id="38744"/>
    <lineage>
        <taxon>Eukaryota</taxon>
        <taxon>Metazoa</taxon>
        <taxon>Spiralia</taxon>
        <taxon>Lophotrochozoa</taxon>
        <taxon>Platyhelminthes</taxon>
        <taxon>Trematoda</taxon>
        <taxon>Digenea</taxon>
        <taxon>Strigeidida</taxon>
        <taxon>Schistosomatoidea</taxon>
        <taxon>Schistosomatidae</taxon>
        <taxon>Schistosoma</taxon>
    </lineage>
</organism>
<dbReference type="GO" id="GO:0012505">
    <property type="term" value="C:endomembrane system"/>
    <property type="evidence" value="ECO:0007669"/>
    <property type="project" value="UniProtKB-SubCell"/>
</dbReference>
<gene>
    <name evidence="18" type="ORF">MN116_007510</name>
</gene>
<evidence type="ECO:0000256" key="14">
    <source>
        <dbReference type="PIRSR" id="PIRSR000615-1"/>
    </source>
</evidence>
<keyword evidence="12" id="KW-0675">Receptor</keyword>
<protein>
    <recommendedName>
        <fullName evidence="17">Protein kinase domain-containing protein</fullName>
    </recommendedName>
</protein>
<evidence type="ECO:0000313" key="19">
    <source>
        <dbReference type="Proteomes" id="UP001292079"/>
    </source>
</evidence>
<proteinExistence type="predicted"/>
<keyword evidence="9" id="KW-1133">Transmembrane helix</keyword>
<evidence type="ECO:0000256" key="15">
    <source>
        <dbReference type="PIRSR" id="PIRSR000615-2"/>
    </source>
</evidence>
<dbReference type="GO" id="GO:0004714">
    <property type="term" value="F:transmembrane receptor protein tyrosine kinase activity"/>
    <property type="evidence" value="ECO:0007669"/>
    <property type="project" value="TreeGrafter"/>
</dbReference>
<dbReference type="GO" id="GO:0050793">
    <property type="term" value="P:regulation of developmental process"/>
    <property type="evidence" value="ECO:0007669"/>
    <property type="project" value="UniProtKB-ARBA"/>
</dbReference>
<dbReference type="GO" id="GO:0046872">
    <property type="term" value="F:metal ion binding"/>
    <property type="evidence" value="ECO:0007669"/>
    <property type="project" value="UniProtKB-KW"/>
</dbReference>
<dbReference type="GO" id="GO:0007169">
    <property type="term" value="P:cell surface receptor protein tyrosine kinase signaling pathway"/>
    <property type="evidence" value="ECO:0007669"/>
    <property type="project" value="TreeGrafter"/>
</dbReference>
<keyword evidence="5" id="KW-0732">Signal</keyword>
<dbReference type="EMBL" id="JALJAT010000005">
    <property type="protein sequence ID" value="KAK4469046.1"/>
    <property type="molecule type" value="Genomic_DNA"/>
</dbReference>
<dbReference type="PANTHER" id="PTHR24416:SF349">
    <property type="entry name" value="TYROSINE-PROTEIN KINASE RYK"/>
    <property type="match status" value="1"/>
</dbReference>
<evidence type="ECO:0000256" key="3">
    <source>
        <dbReference type="ARBA" id="ARBA00022679"/>
    </source>
</evidence>
<dbReference type="InterPro" id="IPR008266">
    <property type="entry name" value="Tyr_kinase_AS"/>
</dbReference>
<dbReference type="CDD" id="cd00192">
    <property type="entry name" value="PTKc"/>
    <property type="match status" value="1"/>
</dbReference>
<feature type="binding site" evidence="16">
    <location>
        <position position="158"/>
    </location>
    <ligand>
        <name>Mg(2+)</name>
        <dbReference type="ChEBI" id="CHEBI:18420"/>
    </ligand>
</feature>
<dbReference type="GO" id="GO:0030182">
    <property type="term" value="P:neuron differentiation"/>
    <property type="evidence" value="ECO:0007669"/>
    <property type="project" value="UniProtKB-ARBA"/>
</dbReference>
<evidence type="ECO:0000256" key="12">
    <source>
        <dbReference type="ARBA" id="ARBA00023170"/>
    </source>
</evidence>
<dbReference type="Gene3D" id="1.10.510.10">
    <property type="entry name" value="Transferase(Phosphotransferase) domain 1"/>
    <property type="match status" value="1"/>
</dbReference>
<feature type="active site" description="Proton acceptor" evidence="14">
    <location>
        <position position="153"/>
    </location>
</feature>